<dbReference type="Pfam" id="PF01522">
    <property type="entry name" value="Polysacc_deac_1"/>
    <property type="match status" value="2"/>
</dbReference>
<name>A0ABS6XAS9_9BACT</name>
<comment type="subcellular location">
    <subcellularLocation>
        <location evidence="1">Secreted</location>
    </subcellularLocation>
</comment>
<dbReference type="EMBL" id="JAHWXQ010000002">
    <property type="protein sequence ID" value="MBW3365112.1"/>
    <property type="molecule type" value="Genomic_DNA"/>
</dbReference>
<dbReference type="SUPFAM" id="SSF88713">
    <property type="entry name" value="Glycoside hydrolase/deacetylase"/>
    <property type="match status" value="1"/>
</dbReference>
<feature type="domain" description="NodB homology" evidence="3">
    <location>
        <begin position="73"/>
        <end position="339"/>
    </location>
</feature>
<keyword evidence="2" id="KW-0732">Signal</keyword>
<dbReference type="CDD" id="cd10918">
    <property type="entry name" value="CE4_NodB_like_5s_6s"/>
    <property type="match status" value="1"/>
</dbReference>
<dbReference type="Proteomes" id="UP000774935">
    <property type="component" value="Unassembled WGS sequence"/>
</dbReference>
<dbReference type="InterPro" id="IPR002509">
    <property type="entry name" value="NODB_dom"/>
</dbReference>
<proteinExistence type="predicted"/>
<evidence type="ECO:0000259" key="3">
    <source>
        <dbReference type="PROSITE" id="PS51677"/>
    </source>
</evidence>
<organism evidence="4 5">
    <name type="scientific">Pontibacter populi</name>
    <dbReference type="NCBI Taxonomy" id="890055"/>
    <lineage>
        <taxon>Bacteria</taxon>
        <taxon>Pseudomonadati</taxon>
        <taxon>Bacteroidota</taxon>
        <taxon>Cytophagia</taxon>
        <taxon>Cytophagales</taxon>
        <taxon>Hymenobacteraceae</taxon>
        <taxon>Pontibacter</taxon>
    </lineage>
</organism>
<comment type="caution">
    <text evidence="4">The sequence shown here is derived from an EMBL/GenBank/DDBJ whole genome shotgun (WGS) entry which is preliminary data.</text>
</comment>
<evidence type="ECO:0000256" key="1">
    <source>
        <dbReference type="ARBA" id="ARBA00004613"/>
    </source>
</evidence>
<dbReference type="InterPro" id="IPR051398">
    <property type="entry name" value="Polysacch_Deacetylase"/>
</dbReference>
<evidence type="ECO:0000313" key="4">
    <source>
        <dbReference type="EMBL" id="MBW3365112.1"/>
    </source>
</evidence>
<gene>
    <name evidence="4" type="ORF">KYK27_08660</name>
</gene>
<evidence type="ECO:0000313" key="5">
    <source>
        <dbReference type="Proteomes" id="UP000774935"/>
    </source>
</evidence>
<dbReference type="PANTHER" id="PTHR34216:SF3">
    <property type="entry name" value="POLY-BETA-1,6-N-ACETYL-D-GLUCOSAMINE N-DEACETYLASE"/>
    <property type="match status" value="1"/>
</dbReference>
<keyword evidence="5" id="KW-1185">Reference proteome</keyword>
<protein>
    <submittedName>
        <fullName evidence="4">Polysaccharide deacetylase family protein</fullName>
    </submittedName>
</protein>
<reference evidence="4 5" key="1">
    <citation type="submission" date="2021-07" db="EMBL/GenBank/DDBJ databases">
        <authorList>
            <person name="Kim M.K."/>
        </authorList>
    </citation>
    <scope>NUCLEOTIDE SEQUENCE [LARGE SCALE GENOMIC DNA]</scope>
    <source>
        <strain evidence="4 5">HLY7-15</strain>
    </source>
</reference>
<dbReference type="InterPro" id="IPR011330">
    <property type="entry name" value="Glyco_hydro/deAcase_b/a-brl"/>
</dbReference>
<dbReference type="PROSITE" id="PS51677">
    <property type="entry name" value="NODB"/>
    <property type="match status" value="1"/>
</dbReference>
<sequence>MNTGRFSFLSRFRSPKALVLMYHRVGIPDTDIWEMTVTPENFEQQLQALKKTGNVIKLQELIDGLKAKKLMNNSIALTFDDGYADNYENAKQLLEMYQLPCTFFISSGLINKDEEFWWDELASIIFKSKVLPVTISITINHTFINMHLKDEVALDERQIAINASWKACTDPPPTLRCELYLKLWEALKPLPYTEQRKELSKIRAWANHTLPRAPKNKCMSAIQLQDLARNELFDIGAHTVTHPSLKCYNYKIQQSELRDNKEFLNRLTGRPINLLTYPYGNYNTETIKATEEAGFDAAFTTEEIPVRHHSQLYSLGRFQVLNLPRPGFERAIHYWQQLK</sequence>
<dbReference type="Gene3D" id="3.20.20.370">
    <property type="entry name" value="Glycoside hydrolase/deacetylase"/>
    <property type="match status" value="1"/>
</dbReference>
<accession>A0ABS6XAS9</accession>
<dbReference type="RefSeq" id="WP_199109635.1">
    <property type="nucleotide sequence ID" value="NZ_JAHWXQ010000002.1"/>
</dbReference>
<dbReference type="PANTHER" id="PTHR34216">
    <property type="match status" value="1"/>
</dbReference>
<evidence type="ECO:0000256" key="2">
    <source>
        <dbReference type="ARBA" id="ARBA00022729"/>
    </source>
</evidence>